<feature type="compositionally biased region" description="Polar residues" evidence="1">
    <location>
        <begin position="134"/>
        <end position="143"/>
    </location>
</feature>
<reference evidence="3 4" key="1">
    <citation type="submission" date="2016-02" db="EMBL/GenBank/DDBJ databases">
        <title>Genome analysis of coral dinoflagellate symbionts highlights evolutionary adaptations to a symbiotic lifestyle.</title>
        <authorList>
            <person name="Aranda M."/>
            <person name="Li Y."/>
            <person name="Liew Y.J."/>
            <person name="Baumgarten S."/>
            <person name="Simakov O."/>
            <person name="Wilson M."/>
            <person name="Piel J."/>
            <person name="Ashoor H."/>
            <person name="Bougouffa S."/>
            <person name="Bajic V.B."/>
            <person name="Ryu T."/>
            <person name="Ravasi T."/>
            <person name="Bayer T."/>
            <person name="Micklem G."/>
            <person name="Kim H."/>
            <person name="Bhak J."/>
            <person name="Lajeunesse T.C."/>
            <person name="Voolstra C.R."/>
        </authorList>
    </citation>
    <scope>NUCLEOTIDE SEQUENCE [LARGE SCALE GENOMIC DNA]</scope>
    <source>
        <strain evidence="3 4">CCMP2467</strain>
    </source>
</reference>
<feature type="region of interest" description="Disordered" evidence="1">
    <location>
        <begin position="1"/>
        <end position="33"/>
    </location>
</feature>
<sequence>MAGAEDFVWPGADVQANEPSAPSAPAEAPAAGAPTAPGMVPPMLPGMMMPGMLPGMAMPGMMPGMLSGANPTLLASMMMPNPMMAMMMGGVGGAAGLAAAAEKKEEASKVESPMDNRVRELCRDYGIEERAPTAASSRQLSPTRHQKQAARRARVRAQALKSERKHANS</sequence>
<name>A0A1Q9C155_SYMMI</name>
<gene>
    <name evidence="3" type="ORF">AK812_SmicGene43392</name>
</gene>
<keyword evidence="4" id="KW-1185">Reference proteome</keyword>
<dbReference type="AlphaFoldDB" id="A0A1Q9C155"/>
<dbReference type="EMBL" id="LSRX01001963">
    <property type="protein sequence ID" value="OLP76642.1"/>
    <property type="molecule type" value="Genomic_DNA"/>
</dbReference>
<evidence type="ECO:0000313" key="4">
    <source>
        <dbReference type="Proteomes" id="UP000186817"/>
    </source>
</evidence>
<feature type="compositionally biased region" description="Basic residues" evidence="1">
    <location>
        <begin position="144"/>
        <end position="155"/>
    </location>
</feature>
<evidence type="ECO:0000256" key="1">
    <source>
        <dbReference type="SAM" id="MobiDB-lite"/>
    </source>
</evidence>
<keyword evidence="2" id="KW-0812">Transmembrane</keyword>
<keyword evidence="2" id="KW-1133">Transmembrane helix</keyword>
<protein>
    <submittedName>
        <fullName evidence="3">Uncharacterized protein</fullName>
    </submittedName>
</protein>
<comment type="caution">
    <text evidence="3">The sequence shown here is derived from an EMBL/GenBank/DDBJ whole genome shotgun (WGS) entry which is preliminary data.</text>
</comment>
<feature type="compositionally biased region" description="Low complexity" evidence="1">
    <location>
        <begin position="18"/>
        <end position="33"/>
    </location>
</feature>
<organism evidence="3 4">
    <name type="scientific">Symbiodinium microadriaticum</name>
    <name type="common">Dinoflagellate</name>
    <name type="synonym">Zooxanthella microadriatica</name>
    <dbReference type="NCBI Taxonomy" id="2951"/>
    <lineage>
        <taxon>Eukaryota</taxon>
        <taxon>Sar</taxon>
        <taxon>Alveolata</taxon>
        <taxon>Dinophyceae</taxon>
        <taxon>Suessiales</taxon>
        <taxon>Symbiodiniaceae</taxon>
        <taxon>Symbiodinium</taxon>
    </lineage>
</organism>
<feature type="region of interest" description="Disordered" evidence="1">
    <location>
        <begin position="129"/>
        <end position="169"/>
    </location>
</feature>
<evidence type="ECO:0000313" key="3">
    <source>
        <dbReference type="EMBL" id="OLP76642.1"/>
    </source>
</evidence>
<accession>A0A1Q9C155</accession>
<proteinExistence type="predicted"/>
<feature type="transmembrane region" description="Helical" evidence="2">
    <location>
        <begin position="56"/>
        <end position="78"/>
    </location>
</feature>
<dbReference type="Proteomes" id="UP000186817">
    <property type="component" value="Unassembled WGS sequence"/>
</dbReference>
<evidence type="ECO:0000256" key="2">
    <source>
        <dbReference type="SAM" id="Phobius"/>
    </source>
</evidence>
<keyword evidence="2" id="KW-0472">Membrane</keyword>